<dbReference type="GO" id="GO:0005876">
    <property type="term" value="C:spindle microtubule"/>
    <property type="evidence" value="ECO:0007669"/>
    <property type="project" value="InterPro"/>
</dbReference>
<dbReference type="GeneID" id="117656191"/>
<evidence type="ECO:0000256" key="6">
    <source>
        <dbReference type="ARBA" id="ARBA00022618"/>
    </source>
</evidence>
<dbReference type="Gene3D" id="6.10.250.1380">
    <property type="match status" value="1"/>
</dbReference>
<evidence type="ECO:0000256" key="8">
    <source>
        <dbReference type="ARBA" id="ARBA00022776"/>
    </source>
</evidence>
<dbReference type="GO" id="GO:0007059">
    <property type="term" value="P:chromosome segregation"/>
    <property type="evidence" value="ECO:0007669"/>
    <property type="project" value="InterPro"/>
</dbReference>
<dbReference type="CTD" id="348235"/>
<dbReference type="PANTHER" id="PTHR32017:SF3">
    <property type="entry name" value="SPINDLE AND KINETOCHORE-ASSOCIATED PROTEIN 2"/>
    <property type="match status" value="1"/>
</dbReference>
<dbReference type="AlphaFoldDB" id="A0A6P9ANM1"/>
<keyword evidence="11" id="KW-0131">Cell cycle</keyword>
<name>A0A6P9ANM1_PANGU</name>
<dbReference type="Pfam" id="PF16740">
    <property type="entry name" value="SKA2"/>
    <property type="match status" value="1"/>
</dbReference>
<reference evidence="16" key="1">
    <citation type="submission" date="2025-08" db="UniProtKB">
        <authorList>
            <consortium name="RefSeq"/>
        </authorList>
    </citation>
    <scope>IDENTIFICATION</scope>
    <source>
        <tissue evidence="16">Blood</tissue>
    </source>
</reference>
<keyword evidence="15" id="KW-1185">Reference proteome</keyword>
<evidence type="ECO:0000256" key="11">
    <source>
        <dbReference type="ARBA" id="ARBA00023306"/>
    </source>
</evidence>
<evidence type="ECO:0000259" key="14">
    <source>
        <dbReference type="Pfam" id="PF16740"/>
    </source>
</evidence>
<comment type="subcellular location">
    <subcellularLocation>
        <location evidence="2">Chromosome</location>
        <location evidence="2">Centromere</location>
        <location evidence="2">Kinetochore</location>
    </subcellularLocation>
    <subcellularLocation>
        <location evidence="1">Cytoplasm</location>
        <location evidence="1">Cytoskeleton</location>
        <location evidence="1">Spindle</location>
    </subcellularLocation>
</comment>
<evidence type="ECO:0000313" key="15">
    <source>
        <dbReference type="Proteomes" id="UP001652622"/>
    </source>
</evidence>
<evidence type="ECO:0000256" key="1">
    <source>
        <dbReference type="ARBA" id="ARBA00004186"/>
    </source>
</evidence>
<sequence length="146" mass="16903">MPPPEECQLFNMETAVTTLETMFQKAESDLDYIQTTLEFEMMKRLPNGLAQEENHLVMIQQLSVVKLRFKTLCEQLQKISAERRESIRSIRATLAKTVKLVQEIQQHAGTEISSLTEEQQLAMQHLLYQTPEVIESLTEQNCPKEH</sequence>
<dbReference type="KEGG" id="pgut:117656191"/>
<evidence type="ECO:0000256" key="4">
    <source>
        <dbReference type="ARBA" id="ARBA00022454"/>
    </source>
</evidence>
<evidence type="ECO:0000313" key="16">
    <source>
        <dbReference type="RefSeq" id="XP_034260182.1"/>
    </source>
</evidence>
<dbReference type="PANTHER" id="PTHR32017">
    <property type="entry name" value="SPINDLE AND KINETOCHORE-ASSOCIATED PROTEIN 2"/>
    <property type="match status" value="1"/>
</dbReference>
<evidence type="ECO:0000256" key="7">
    <source>
        <dbReference type="ARBA" id="ARBA00022701"/>
    </source>
</evidence>
<keyword evidence="4" id="KW-0158">Chromosome</keyword>
<keyword evidence="9" id="KW-0995">Kinetochore</keyword>
<keyword evidence="12" id="KW-0137">Centromere</keyword>
<feature type="domain" description="Ska2 N-terminal" evidence="14">
    <location>
        <begin position="13"/>
        <end position="125"/>
    </location>
</feature>
<dbReference type="GO" id="GO:0051301">
    <property type="term" value="P:cell division"/>
    <property type="evidence" value="ECO:0007669"/>
    <property type="project" value="UniProtKB-KW"/>
</dbReference>
<dbReference type="OMA" id="TNAQKES"/>
<protein>
    <recommendedName>
        <fullName evidence="13">Protein FAM33A</fullName>
    </recommendedName>
</protein>
<keyword evidence="5" id="KW-0963">Cytoplasm</keyword>
<evidence type="ECO:0000256" key="13">
    <source>
        <dbReference type="ARBA" id="ARBA00029651"/>
    </source>
</evidence>
<dbReference type="GO" id="GO:0000278">
    <property type="term" value="P:mitotic cell cycle"/>
    <property type="evidence" value="ECO:0007669"/>
    <property type="project" value="TreeGrafter"/>
</dbReference>
<evidence type="ECO:0000256" key="5">
    <source>
        <dbReference type="ARBA" id="ARBA00022490"/>
    </source>
</evidence>
<keyword evidence="10" id="KW-0206">Cytoskeleton</keyword>
<dbReference type="RefSeq" id="XP_034260182.1">
    <property type="nucleotide sequence ID" value="XM_034404291.1"/>
</dbReference>
<organism evidence="15 16">
    <name type="scientific">Pantherophis guttatus</name>
    <name type="common">Corn snake</name>
    <name type="synonym">Elaphe guttata</name>
    <dbReference type="NCBI Taxonomy" id="94885"/>
    <lineage>
        <taxon>Eukaryota</taxon>
        <taxon>Metazoa</taxon>
        <taxon>Chordata</taxon>
        <taxon>Craniata</taxon>
        <taxon>Vertebrata</taxon>
        <taxon>Euteleostomi</taxon>
        <taxon>Lepidosauria</taxon>
        <taxon>Squamata</taxon>
        <taxon>Bifurcata</taxon>
        <taxon>Unidentata</taxon>
        <taxon>Episquamata</taxon>
        <taxon>Toxicofera</taxon>
        <taxon>Serpentes</taxon>
        <taxon>Colubroidea</taxon>
        <taxon>Colubridae</taxon>
        <taxon>Colubrinae</taxon>
        <taxon>Pantherophis</taxon>
    </lineage>
</organism>
<dbReference type="GO" id="GO:0000940">
    <property type="term" value="C:outer kinetochore"/>
    <property type="evidence" value="ECO:0007669"/>
    <property type="project" value="InterPro"/>
</dbReference>
<accession>A0A6P9ANM1</accession>
<evidence type="ECO:0000256" key="3">
    <source>
        <dbReference type="ARBA" id="ARBA00010684"/>
    </source>
</evidence>
<evidence type="ECO:0000256" key="10">
    <source>
        <dbReference type="ARBA" id="ARBA00023212"/>
    </source>
</evidence>
<evidence type="ECO:0000256" key="2">
    <source>
        <dbReference type="ARBA" id="ARBA00004629"/>
    </source>
</evidence>
<dbReference type="GO" id="GO:0008017">
    <property type="term" value="F:microtubule binding"/>
    <property type="evidence" value="ECO:0007669"/>
    <property type="project" value="InterPro"/>
</dbReference>
<dbReference type="InterPro" id="IPR042091">
    <property type="entry name" value="Ska2_N"/>
</dbReference>
<gene>
    <name evidence="16" type="primary">SKA2</name>
</gene>
<dbReference type="OrthoDB" id="193920at2759"/>
<evidence type="ECO:0000256" key="9">
    <source>
        <dbReference type="ARBA" id="ARBA00022838"/>
    </source>
</evidence>
<dbReference type="Proteomes" id="UP001652622">
    <property type="component" value="Unplaced"/>
</dbReference>
<comment type="similarity">
    <text evidence="3">Belongs to the SKA2 family.</text>
</comment>
<proteinExistence type="inferred from homology"/>
<keyword evidence="7" id="KW-0493">Microtubule</keyword>
<dbReference type="InParanoid" id="A0A6P9ANM1"/>
<dbReference type="InterPro" id="IPR026762">
    <property type="entry name" value="Ska2"/>
</dbReference>
<keyword evidence="8" id="KW-0498">Mitosis</keyword>
<keyword evidence="6" id="KW-0132">Cell division</keyword>
<evidence type="ECO:0000256" key="12">
    <source>
        <dbReference type="ARBA" id="ARBA00023328"/>
    </source>
</evidence>